<comment type="subcellular location">
    <subcellularLocation>
        <location evidence="1">Membrane</location>
        <topology evidence="1">Multi-pass membrane protein</topology>
    </subcellularLocation>
</comment>
<sequence length="382" mass="41941">MKEESWSVSWVEGMDQEWMPLYLACMAGASTCLGAAIVFCLPRNAANRGVVLVSPSLQGFSLALAASVMVTVSVVSIGPECLSHENEWISDLSSILQRLACFSLGCISYWLLSFFVFPDPDALEQEFLNQLPIPETYFENENSTTTLAIDVNELREVRSRSRARGRQIRMEQNCKKESFDKESGVSLMNTQGRGGSPRKTSTEIGGVSLQLHSKSKASTLSRWSSGMDLETKDQRKSWRVAMLLFVSLLCHNFPEGLAVAASALESTRVGITVTIGIMIHNIPEGIAIAVPCIVARPNQPWIAFVLASVSGLAEPLGAAVALKFLRKFEHLENILASVAGIMITVAFYELFPEAKRHSDGIPFYLGTFCGCIIMVTTEWFLP</sequence>
<gene>
    <name evidence="6" type="ORF">ASEP1449_LOCUS3613</name>
</gene>
<dbReference type="Pfam" id="PF02535">
    <property type="entry name" value="Zip"/>
    <property type="match status" value="1"/>
</dbReference>
<feature type="transmembrane region" description="Helical" evidence="5">
    <location>
        <begin position="240"/>
        <end position="263"/>
    </location>
</feature>
<feature type="transmembrane region" description="Helical" evidence="5">
    <location>
        <begin position="269"/>
        <end position="294"/>
    </location>
</feature>
<keyword evidence="3 5" id="KW-1133">Transmembrane helix</keyword>
<evidence type="ECO:0000256" key="4">
    <source>
        <dbReference type="ARBA" id="ARBA00023136"/>
    </source>
</evidence>
<proteinExistence type="predicted"/>
<evidence type="ECO:0000256" key="2">
    <source>
        <dbReference type="ARBA" id="ARBA00022692"/>
    </source>
</evidence>
<dbReference type="InterPro" id="IPR003689">
    <property type="entry name" value="ZIP"/>
</dbReference>
<evidence type="ECO:0000256" key="1">
    <source>
        <dbReference type="ARBA" id="ARBA00004141"/>
    </source>
</evidence>
<dbReference type="PANTHER" id="PTHR11040">
    <property type="entry name" value="ZINC/IRON TRANSPORTER"/>
    <property type="match status" value="1"/>
</dbReference>
<evidence type="ECO:0000256" key="3">
    <source>
        <dbReference type="ARBA" id="ARBA00022989"/>
    </source>
</evidence>
<dbReference type="AlphaFoldDB" id="A0A7S2XKM8"/>
<feature type="transmembrane region" description="Helical" evidence="5">
    <location>
        <begin position="301"/>
        <end position="322"/>
    </location>
</feature>
<protein>
    <submittedName>
        <fullName evidence="6">Uncharacterized protein</fullName>
    </submittedName>
</protein>
<name>A0A7S2XKM8_9STRA</name>
<dbReference type="PANTHER" id="PTHR11040:SF205">
    <property type="entry name" value="ZINC TRANSPORTER ZUPT"/>
    <property type="match status" value="1"/>
</dbReference>
<feature type="transmembrane region" description="Helical" evidence="5">
    <location>
        <begin position="50"/>
        <end position="75"/>
    </location>
</feature>
<reference evidence="6" key="1">
    <citation type="submission" date="2021-01" db="EMBL/GenBank/DDBJ databases">
        <authorList>
            <person name="Corre E."/>
            <person name="Pelletier E."/>
            <person name="Niang G."/>
            <person name="Scheremetjew M."/>
            <person name="Finn R."/>
            <person name="Kale V."/>
            <person name="Holt S."/>
            <person name="Cochrane G."/>
            <person name="Meng A."/>
            <person name="Brown T."/>
            <person name="Cohen L."/>
        </authorList>
    </citation>
    <scope>NUCLEOTIDE SEQUENCE</scope>
    <source>
        <strain evidence="6">CCMP2084</strain>
    </source>
</reference>
<keyword evidence="2 5" id="KW-0812">Transmembrane</keyword>
<feature type="transmembrane region" description="Helical" evidence="5">
    <location>
        <begin position="95"/>
        <end position="117"/>
    </location>
</feature>
<dbReference type="GO" id="GO:0005385">
    <property type="term" value="F:zinc ion transmembrane transporter activity"/>
    <property type="evidence" value="ECO:0007669"/>
    <property type="project" value="TreeGrafter"/>
</dbReference>
<dbReference type="EMBL" id="HBHQ01005406">
    <property type="protein sequence ID" value="CAD9811788.1"/>
    <property type="molecule type" value="Transcribed_RNA"/>
</dbReference>
<feature type="transmembrane region" description="Helical" evidence="5">
    <location>
        <begin position="20"/>
        <end position="41"/>
    </location>
</feature>
<feature type="transmembrane region" description="Helical" evidence="5">
    <location>
        <begin position="363"/>
        <end position="381"/>
    </location>
</feature>
<dbReference type="GO" id="GO:0016020">
    <property type="term" value="C:membrane"/>
    <property type="evidence" value="ECO:0007669"/>
    <property type="project" value="UniProtKB-SubCell"/>
</dbReference>
<feature type="transmembrane region" description="Helical" evidence="5">
    <location>
        <begin position="334"/>
        <end position="351"/>
    </location>
</feature>
<keyword evidence="4 5" id="KW-0472">Membrane</keyword>
<evidence type="ECO:0000313" key="6">
    <source>
        <dbReference type="EMBL" id="CAD9811788.1"/>
    </source>
</evidence>
<accession>A0A7S2XKM8</accession>
<evidence type="ECO:0000256" key="5">
    <source>
        <dbReference type="SAM" id="Phobius"/>
    </source>
</evidence>
<organism evidence="6">
    <name type="scientific">Attheya septentrionalis</name>
    <dbReference type="NCBI Taxonomy" id="420275"/>
    <lineage>
        <taxon>Eukaryota</taxon>
        <taxon>Sar</taxon>
        <taxon>Stramenopiles</taxon>
        <taxon>Ochrophyta</taxon>
        <taxon>Bacillariophyta</taxon>
        <taxon>Coscinodiscophyceae</taxon>
        <taxon>Chaetocerotophycidae</taxon>
        <taxon>Chaetocerotales</taxon>
        <taxon>Attheyaceae</taxon>
        <taxon>Attheya</taxon>
    </lineage>
</organism>